<dbReference type="Proteomes" id="UP000029914">
    <property type="component" value="Chromosome"/>
</dbReference>
<sequence length="201" mass="22584">MSAARNKALETLYYTGRVSFAGRSTGWSTRDRLTGYVAFPFAILFFLGSFGTIFQETDTRMQMLKAAALCLASAGLLYGVGSLVVQSWHHRRVQRQPVLIDERGLTLCGHGPIPWWCLQLAERKKVRLKYAESDVTRDVIALTLAGSRMLDQQLTEKQRKALVPDHTTDSLIFLFVPGVKGLKAREFMEVYNAAHDRYAPA</sequence>
<gene>
    <name evidence="2" type="ORF">CDOO_05040</name>
</gene>
<evidence type="ECO:0000256" key="1">
    <source>
        <dbReference type="SAM" id="Phobius"/>
    </source>
</evidence>
<keyword evidence="1" id="KW-0472">Membrane</keyword>
<dbReference type="RefSeq" id="WP_018022610.1">
    <property type="nucleotide sequence ID" value="NZ_AQUX01000010.1"/>
</dbReference>
<protein>
    <submittedName>
        <fullName evidence="2">Uncharacterized protein</fullName>
    </submittedName>
</protein>
<dbReference type="HOGENOM" id="CLU_1358543_0_0_11"/>
<feature type="transmembrane region" description="Helical" evidence="1">
    <location>
        <begin position="66"/>
        <end position="85"/>
    </location>
</feature>
<keyword evidence="1" id="KW-0812">Transmembrane</keyword>
<reference evidence="2 3" key="1">
    <citation type="submission" date="2013-09" db="EMBL/GenBank/DDBJ databases">
        <title>Complete genome sequence of Corynebacterium doosanense CAU 212(T) (=DSM 45436(T)), isolated from activated sludge.</title>
        <authorList>
            <person name="Schaffert L."/>
            <person name="Albersmeier A."/>
            <person name="Kalinowski J."/>
            <person name="Ruckert C."/>
        </authorList>
    </citation>
    <scope>NUCLEOTIDE SEQUENCE [LARGE SCALE GENOMIC DNA]</scope>
    <source>
        <strain evidence="2 3">CAU 212</strain>
    </source>
</reference>
<keyword evidence="1" id="KW-1133">Transmembrane helix</keyword>
<dbReference type="OrthoDB" id="4965522at2"/>
<accession>A0A097IJG8</accession>
<proteinExistence type="predicted"/>
<name>A0A097IJG8_9CORY</name>
<feature type="transmembrane region" description="Helical" evidence="1">
    <location>
        <begin position="33"/>
        <end position="54"/>
    </location>
</feature>
<evidence type="ECO:0000313" key="3">
    <source>
        <dbReference type="Proteomes" id="UP000029914"/>
    </source>
</evidence>
<keyword evidence="3" id="KW-1185">Reference proteome</keyword>
<evidence type="ECO:0000313" key="2">
    <source>
        <dbReference type="EMBL" id="AIT62248.1"/>
    </source>
</evidence>
<dbReference type="KEGG" id="cdo:CDOO_05040"/>
<dbReference type="AlphaFoldDB" id="A0A097IJG8"/>
<dbReference type="STRING" id="558173.CDOO_05040"/>
<dbReference type="EMBL" id="CP006764">
    <property type="protein sequence ID" value="AIT62248.1"/>
    <property type="molecule type" value="Genomic_DNA"/>
</dbReference>
<organism evidence="2 3">
    <name type="scientific">Corynebacterium doosanense CAU 212 = DSM 45436</name>
    <dbReference type="NCBI Taxonomy" id="558173"/>
    <lineage>
        <taxon>Bacteria</taxon>
        <taxon>Bacillati</taxon>
        <taxon>Actinomycetota</taxon>
        <taxon>Actinomycetes</taxon>
        <taxon>Mycobacteriales</taxon>
        <taxon>Corynebacteriaceae</taxon>
        <taxon>Corynebacterium</taxon>
    </lineage>
</organism>
<dbReference type="eggNOG" id="ENOG503211W">
    <property type="taxonomic scope" value="Bacteria"/>
</dbReference>